<organism evidence="2">
    <name type="scientific">Anopheles darlingi</name>
    <name type="common">Mosquito</name>
    <dbReference type="NCBI Taxonomy" id="43151"/>
    <lineage>
        <taxon>Eukaryota</taxon>
        <taxon>Metazoa</taxon>
        <taxon>Ecdysozoa</taxon>
        <taxon>Arthropoda</taxon>
        <taxon>Hexapoda</taxon>
        <taxon>Insecta</taxon>
        <taxon>Pterygota</taxon>
        <taxon>Neoptera</taxon>
        <taxon>Endopterygota</taxon>
        <taxon>Diptera</taxon>
        <taxon>Nematocera</taxon>
        <taxon>Culicoidea</taxon>
        <taxon>Culicidae</taxon>
        <taxon>Anophelinae</taxon>
        <taxon>Anopheles</taxon>
    </lineage>
</organism>
<evidence type="ECO:0000313" key="2">
    <source>
        <dbReference type="EMBL" id="MBW71912.1"/>
    </source>
</evidence>
<proteinExistence type="predicted"/>
<evidence type="ECO:0000256" key="1">
    <source>
        <dbReference type="SAM" id="SignalP"/>
    </source>
</evidence>
<dbReference type="AlphaFoldDB" id="A0A2M4D2W2"/>
<feature type="signal peptide" evidence="1">
    <location>
        <begin position="1"/>
        <end position="19"/>
    </location>
</feature>
<sequence length="92" mass="10480">MSILFYYEFLLLLFHLKSSLFYCSVNNVLLCGDMRKVSVVRFSFARMRIISSAFRLEPAACSLSLSLSLSLGFFRLSFSHSISFSTVAMEEV</sequence>
<name>A0A2M4D2W2_ANODA</name>
<keyword evidence="1" id="KW-0732">Signal</keyword>
<reference evidence="2" key="1">
    <citation type="submission" date="2018-01" db="EMBL/GenBank/DDBJ databases">
        <title>An insight into the sialome of Amazonian anophelines.</title>
        <authorList>
            <person name="Ribeiro J.M."/>
            <person name="Scarpassa V."/>
            <person name="Calvo E."/>
        </authorList>
    </citation>
    <scope>NUCLEOTIDE SEQUENCE</scope>
</reference>
<dbReference type="EMBL" id="GGFL01007734">
    <property type="protein sequence ID" value="MBW71912.1"/>
    <property type="molecule type" value="Transcribed_RNA"/>
</dbReference>
<protein>
    <submittedName>
        <fullName evidence="2">Putative secreted protein</fullName>
    </submittedName>
</protein>
<feature type="chain" id="PRO_5014941255" evidence="1">
    <location>
        <begin position="20"/>
        <end position="92"/>
    </location>
</feature>
<accession>A0A2M4D2W2</accession>